<comment type="caution">
    <text evidence="2">The sequence shown here is derived from an EMBL/GenBank/DDBJ whole genome shotgun (WGS) entry which is preliminary data.</text>
</comment>
<keyword evidence="1" id="KW-0472">Membrane</keyword>
<feature type="transmembrane region" description="Helical" evidence="1">
    <location>
        <begin position="53"/>
        <end position="75"/>
    </location>
</feature>
<keyword evidence="1" id="KW-1133">Transmembrane helix</keyword>
<protein>
    <submittedName>
        <fullName evidence="2">Uncharacterized protein</fullName>
    </submittedName>
</protein>
<gene>
    <name evidence="2" type="ORF">DFH08DRAFT_825133</name>
</gene>
<dbReference type="GO" id="GO:0016627">
    <property type="term" value="F:oxidoreductase activity, acting on the CH-CH group of donors"/>
    <property type="evidence" value="ECO:0007669"/>
    <property type="project" value="InterPro"/>
</dbReference>
<evidence type="ECO:0000313" key="2">
    <source>
        <dbReference type="EMBL" id="KAJ7305446.1"/>
    </source>
</evidence>
<dbReference type="AlphaFoldDB" id="A0AAD6Z2P8"/>
<reference evidence="2" key="1">
    <citation type="submission" date="2023-03" db="EMBL/GenBank/DDBJ databases">
        <title>Massive genome expansion in bonnet fungi (Mycena s.s.) driven by repeated elements and novel gene families across ecological guilds.</title>
        <authorList>
            <consortium name="Lawrence Berkeley National Laboratory"/>
            <person name="Harder C.B."/>
            <person name="Miyauchi S."/>
            <person name="Viragh M."/>
            <person name="Kuo A."/>
            <person name="Thoen E."/>
            <person name="Andreopoulos B."/>
            <person name="Lu D."/>
            <person name="Skrede I."/>
            <person name="Drula E."/>
            <person name="Henrissat B."/>
            <person name="Morin E."/>
            <person name="Kohler A."/>
            <person name="Barry K."/>
            <person name="LaButti K."/>
            <person name="Morin E."/>
            <person name="Salamov A."/>
            <person name="Lipzen A."/>
            <person name="Mereny Z."/>
            <person name="Hegedus B."/>
            <person name="Baldrian P."/>
            <person name="Stursova M."/>
            <person name="Weitz H."/>
            <person name="Taylor A."/>
            <person name="Grigoriev I.V."/>
            <person name="Nagy L.G."/>
            <person name="Martin F."/>
            <person name="Kauserud H."/>
        </authorList>
    </citation>
    <scope>NUCLEOTIDE SEQUENCE</scope>
    <source>
        <strain evidence="2">CBHHK002</strain>
    </source>
</reference>
<evidence type="ECO:0000256" key="1">
    <source>
        <dbReference type="SAM" id="Phobius"/>
    </source>
</evidence>
<accession>A0AAD6Z2P8</accession>
<sequence>MCPGISAKILPLRGNCAAVKHCLISFHHAILPSSALLGEIQVSIPPRLHFLRAILRVAVGTLALTSITIAGLAISSHIALRYSMRGVVQSNGELVPIFSFRTQQIPILNTIAQGAFHQHTIKLFVDEEISPFVRHGVATAFKAVVIRDVLASHAVLPERCGAIGLFIMNQLILHHVRFPIIYGIRSKLTSLQDEMRGVAIAAGNVFVLSIRFATELLLDRYCMPPQADPHSLLGLHDDGLVKEYRSVILNNGGHRSAKFASRVLPHCEDLVRTIGYRIAYTMLQLRPTCRKAWLISVATTCRQMGDRYASRIYVTAPVVSDAAWRAFESRLEEFNNKIGAKL</sequence>
<keyword evidence="3" id="KW-1185">Reference proteome</keyword>
<proteinExistence type="predicted"/>
<dbReference type="EMBL" id="JARIHO010000097">
    <property type="protein sequence ID" value="KAJ7305446.1"/>
    <property type="molecule type" value="Genomic_DNA"/>
</dbReference>
<name>A0AAD6Z2P8_9AGAR</name>
<dbReference type="SUPFAM" id="SSF47203">
    <property type="entry name" value="Acyl-CoA dehydrogenase C-terminal domain-like"/>
    <property type="match status" value="1"/>
</dbReference>
<dbReference type="InterPro" id="IPR036250">
    <property type="entry name" value="AcylCo_DH-like_C"/>
</dbReference>
<keyword evidence="1" id="KW-0812">Transmembrane</keyword>
<organism evidence="2 3">
    <name type="scientific">Mycena albidolilacea</name>
    <dbReference type="NCBI Taxonomy" id="1033008"/>
    <lineage>
        <taxon>Eukaryota</taxon>
        <taxon>Fungi</taxon>
        <taxon>Dikarya</taxon>
        <taxon>Basidiomycota</taxon>
        <taxon>Agaricomycotina</taxon>
        <taxon>Agaricomycetes</taxon>
        <taxon>Agaricomycetidae</taxon>
        <taxon>Agaricales</taxon>
        <taxon>Marasmiineae</taxon>
        <taxon>Mycenaceae</taxon>
        <taxon>Mycena</taxon>
    </lineage>
</organism>
<dbReference type="Proteomes" id="UP001218218">
    <property type="component" value="Unassembled WGS sequence"/>
</dbReference>
<evidence type="ECO:0000313" key="3">
    <source>
        <dbReference type="Proteomes" id="UP001218218"/>
    </source>
</evidence>